<organism evidence="1 3">
    <name type="scientific">Parascaris univalens</name>
    <name type="common">Nematode worm</name>
    <dbReference type="NCBI Taxonomy" id="6257"/>
    <lineage>
        <taxon>Eukaryota</taxon>
        <taxon>Metazoa</taxon>
        <taxon>Ecdysozoa</taxon>
        <taxon>Nematoda</taxon>
        <taxon>Chromadorea</taxon>
        <taxon>Rhabditida</taxon>
        <taxon>Spirurina</taxon>
        <taxon>Ascaridomorpha</taxon>
        <taxon>Ascaridoidea</taxon>
        <taxon>Ascarididae</taxon>
        <taxon>Parascaris</taxon>
    </lineage>
</organism>
<dbReference type="Proteomes" id="UP000887569">
    <property type="component" value="Unplaced"/>
</dbReference>
<dbReference type="WBParaSite" id="PgR247_g004_t02">
    <property type="protein sequence ID" value="PgR247_g004_t02"/>
    <property type="gene ID" value="PgR247_g004"/>
</dbReference>
<evidence type="ECO:0000313" key="2">
    <source>
        <dbReference type="WBParaSite" id="PgR112_g016_t01"/>
    </source>
</evidence>
<reference evidence="2 3" key="1">
    <citation type="submission" date="2022-11" db="UniProtKB">
        <authorList>
            <consortium name="WormBaseParasite"/>
        </authorList>
    </citation>
    <scope>IDENTIFICATION</scope>
</reference>
<evidence type="ECO:0000313" key="1">
    <source>
        <dbReference type="Proteomes" id="UP000887569"/>
    </source>
</evidence>
<dbReference type="WBParaSite" id="PgR112_g016_t01">
    <property type="protein sequence ID" value="PgR112_g016_t01"/>
    <property type="gene ID" value="PgR112_g016"/>
</dbReference>
<evidence type="ECO:0000313" key="3">
    <source>
        <dbReference type="WBParaSite" id="PgR112_g016_t02"/>
    </source>
</evidence>
<dbReference type="WBParaSite" id="PgR247_g004_t01">
    <property type="protein sequence ID" value="PgR247_g004_t01"/>
    <property type="gene ID" value="PgR247_g004"/>
</dbReference>
<name>A0A915CBZ9_PARUN</name>
<proteinExistence type="predicted"/>
<keyword evidence="1" id="KW-1185">Reference proteome</keyword>
<sequence>MYVISELSAANGPAAPYAFLGSCLSFNVPILVTWNGPQGSLIFFVSCKPGSSSVYDALFSSYILCVTQVFLRSHSRLLFPTFTSRHNYCDLLLPISVYSYCSFSSICRPTFKSEFVLLKKVIQNFRYVTPFCNIQRTFSNLPDEMKE</sequence>
<protein>
    <submittedName>
        <fullName evidence="2 3">Uncharacterized protein</fullName>
    </submittedName>
</protein>
<accession>A0A915CBZ9</accession>
<dbReference type="AlphaFoldDB" id="A0A915CBZ9"/>
<dbReference type="WBParaSite" id="PgR112_g016_t02">
    <property type="protein sequence ID" value="PgR112_g016_t02"/>
    <property type="gene ID" value="PgR112_g016"/>
</dbReference>